<feature type="compositionally biased region" description="Low complexity" evidence="3">
    <location>
        <begin position="1884"/>
        <end position="1899"/>
    </location>
</feature>
<feature type="compositionally biased region" description="Low complexity" evidence="3">
    <location>
        <begin position="1833"/>
        <end position="1845"/>
    </location>
</feature>
<accession>A0A1Q9DXR8</accession>
<dbReference type="InterPro" id="IPR001878">
    <property type="entry name" value="Znf_CCHC"/>
</dbReference>
<feature type="compositionally biased region" description="Basic and acidic residues" evidence="3">
    <location>
        <begin position="1910"/>
        <end position="1927"/>
    </location>
</feature>
<dbReference type="GO" id="GO:0015074">
    <property type="term" value="P:DNA integration"/>
    <property type="evidence" value="ECO:0007669"/>
    <property type="project" value="InterPro"/>
</dbReference>
<dbReference type="GO" id="GO:0003676">
    <property type="term" value="F:nucleic acid binding"/>
    <property type="evidence" value="ECO:0007669"/>
    <property type="project" value="InterPro"/>
</dbReference>
<keyword evidence="1" id="KW-0863">Zinc-finger</keyword>
<keyword evidence="2" id="KW-0175">Coiled coil</keyword>
<evidence type="ECO:0000259" key="5">
    <source>
        <dbReference type="PROSITE" id="PS50994"/>
    </source>
</evidence>
<dbReference type="Proteomes" id="UP000186817">
    <property type="component" value="Unassembled WGS sequence"/>
</dbReference>
<dbReference type="OrthoDB" id="420951at2759"/>
<dbReference type="InterPro" id="IPR036397">
    <property type="entry name" value="RNaseH_sf"/>
</dbReference>
<sequence>MQQKTTTVFNVFRPGTSYAPISNSVLKRALQVARLLRKAGKSVDVYAEAPKKVAKESASFMVAEPLERGCSIWGRLTGPAKSVVKHLDPDQFFHKKGLDLLLEKLRHSPLQTLPTPDSFQKLERWNNLRRRDNESIPEFLVREEEGFSELQLSLQRSRDLSGRSLAFTEKVPREPPAQDEDAEAAAEDEFADLPDFRKASPSSSPSRRAKTPGSPTSKSDGAKGVAEKAAPDFFSDELRGYRLLKGAGLTVQERQQVLTLSNNKVNFEVIRQALRAFSDDSSEGRRHRHRERAAWWTDEAADDYLIPEDEDYAEDAEEAYWGDPSWEGSGSGWDDGEWDLWTDETAYYEDPAVHEALFEDEASPSPEEAETLKQESEAVALAAEANRTLQQARAAVAKVRAARGYYPLGGKGAGQSSKGKGAGAARCLICGQPGHFFRECPHRHQGAAMFQQKGPPKGKPRFGKGKGKSKQKGKGKTIPAHYFGLGLYTLETVDDKPDFYANEKQDPANQNVTMAPVDPLQASLEALERDRRPGCLFKENFPLEAFDDPAATIPPNSNGTTDMELYMMQSIGVMQVGAAPALGQGECPKFILDTGATENAAGVNTLQQLLQWGRGVRLRHVDLEDTPLLVGSRFLHNHRACISYETGHLVLDPFLEPTNLMSLKKQAEERYGVTLPNEPARLFELFSSPGAIGRECQLRAGDGSQSRKRKVPAPLDDPRVSGWPCHGKHLDGKEKGNQFARWADCPRCGLRTSYVATKGHGGRRTAGPTIEVTREAMKELELMYDRGEIRMVNETVVRGKIMEVQSRSLLAGVPIPLKKTMGQDRQEDPPTCESRRAMTSKAAPSTKPGPSTAAPSTTPAFRPAARDAKPPMAVNKGGSTIETKVLKDKLEDKEGELAEANEQIMYLESKLMELRSRVREEMEQTSSEAGWENMSVSRAPPLDRAVRAGGSSRTGSLSMQSPHHDGSLEPNLRGLPERQGITQACRKRMQHESRKLVASALCIAVSLLALTSNSLDVFEFGSDTLSPAFRDEGLLCETATVAQGYRLDNVEDIKKMNVKVAAADPKLLWVNLPDQRLLWMDKAMAPNQWRNVVRARRRDLAAAEQAAEAVVARIQAGKHFAWMGRADSQAWKGRAVAAIKEAARDCHVDVYECLVDGCCYDRGPAPSPERWKILTNVKQLYYKLGRRVCPGHRAHGDRNAKATAIPEAMIRDIVDAVSWDLRFRHGSLRDDVENYLAGEVSKDETNQVSVMTHQIDTKADQINTKADQINTKADQINTNADQINTKADLSQMMSDRGGDTGGDVSSARDLLPLQRMALPPEKPTGRKLEEVKSALLRMHRAAGHSSMESLARLLEKRGAARWASELARSLKCDDCEESRRISPVPPASTEEQPSLWETLGLDVFEYEYEAGGTKMKAKFLLFQDRASRYCMTKLLKTYPAAENWEPTTGEVKSALVTGWLATNPAPVWIITDSAPYFVSTEMADFCSRSGIGLMTAPAEAHWLVGQEERKIQTLKRTAARLEKESLGLSIEEIFALAVHGANSSLNASGFTPFQWTHGWQRDEIESLPDGINPKRAFSRMLAFREKARAAFVKSDAAEKLSRLNNAVQRKAVQYQAGGLVMLWRQRIRQGKGGWTGPLRVLLQEGSTVWLATGATIIRAKTNQVRPCSKREEIVHSTKGMSVIKNPVTMSTLLRGYTGRLYVDASQETPGQALEEDVTPAEVRVEPDASRKRTVRDKWERRGDTLVRIHGTPRLTLFTPDKVQECPVRESSFTGKRRTFVQATGGTKQQLIEDDYRSEGKPNRGLLERWTGETHFELKGEPSQSSAPSEPVRASTAEASDAPAASVEPLPEAAVPSTPGAVPGTPGQLAARVPLPPDLEEEAARSAAYESSSDSSSSSSSEEELVPDRAPPTERKRKAETELSRKGVQENMLAVTCTMDVNEKDLSKLLRNPEA</sequence>
<feature type="domain" description="CCHC-type" evidence="4">
    <location>
        <begin position="426"/>
        <end position="441"/>
    </location>
</feature>
<dbReference type="PROSITE" id="PS50994">
    <property type="entry name" value="INTEGRASE"/>
    <property type="match status" value="1"/>
</dbReference>
<feature type="region of interest" description="Disordered" evidence="3">
    <location>
        <begin position="818"/>
        <end position="877"/>
    </location>
</feature>
<feature type="domain" description="Integrase catalytic" evidence="5">
    <location>
        <begin position="1389"/>
        <end position="1560"/>
    </location>
</feature>
<feature type="coiled-coil region" evidence="2">
    <location>
        <begin position="1504"/>
        <end position="1531"/>
    </location>
</feature>
<dbReference type="Gene3D" id="3.30.420.10">
    <property type="entry name" value="Ribonuclease H-like superfamily/Ribonuclease H"/>
    <property type="match status" value="1"/>
</dbReference>
<dbReference type="GO" id="GO:0008270">
    <property type="term" value="F:zinc ion binding"/>
    <property type="evidence" value="ECO:0007669"/>
    <property type="project" value="UniProtKB-KW"/>
</dbReference>
<organism evidence="6 7">
    <name type="scientific">Symbiodinium microadriaticum</name>
    <name type="common">Dinoflagellate</name>
    <name type="synonym">Zooxanthella microadriatica</name>
    <dbReference type="NCBI Taxonomy" id="2951"/>
    <lineage>
        <taxon>Eukaryota</taxon>
        <taxon>Sar</taxon>
        <taxon>Alveolata</taxon>
        <taxon>Dinophyceae</taxon>
        <taxon>Suessiales</taxon>
        <taxon>Symbiodiniaceae</taxon>
        <taxon>Symbiodinium</taxon>
    </lineage>
</organism>
<keyword evidence="1" id="KW-0479">Metal-binding</keyword>
<evidence type="ECO:0000313" key="7">
    <source>
        <dbReference type="Proteomes" id="UP000186817"/>
    </source>
</evidence>
<proteinExistence type="predicted"/>
<feature type="compositionally biased region" description="Basic residues" evidence="3">
    <location>
        <begin position="456"/>
        <end position="475"/>
    </location>
</feature>
<evidence type="ECO:0000259" key="4">
    <source>
        <dbReference type="PROSITE" id="PS50158"/>
    </source>
</evidence>
<name>A0A1Q9DXR8_SYMMI</name>
<feature type="region of interest" description="Disordered" evidence="3">
    <location>
        <begin position="167"/>
        <end position="186"/>
    </location>
</feature>
<reference evidence="6 7" key="1">
    <citation type="submission" date="2016-02" db="EMBL/GenBank/DDBJ databases">
        <title>Genome analysis of coral dinoflagellate symbionts highlights evolutionary adaptations to a symbiotic lifestyle.</title>
        <authorList>
            <person name="Aranda M."/>
            <person name="Li Y."/>
            <person name="Liew Y.J."/>
            <person name="Baumgarten S."/>
            <person name="Simakov O."/>
            <person name="Wilson M."/>
            <person name="Piel J."/>
            <person name="Ashoor H."/>
            <person name="Bougouffa S."/>
            <person name="Bajic V.B."/>
            <person name="Ryu T."/>
            <person name="Ravasi T."/>
            <person name="Bayer T."/>
            <person name="Micklem G."/>
            <person name="Kim H."/>
            <person name="Bhak J."/>
            <person name="Lajeunesse T.C."/>
            <person name="Voolstra C.R."/>
        </authorList>
    </citation>
    <scope>NUCLEOTIDE SEQUENCE [LARGE SCALE GENOMIC DNA]</scope>
    <source>
        <strain evidence="6 7">CCMP2467</strain>
    </source>
</reference>
<feature type="region of interest" description="Disordered" evidence="3">
    <location>
        <begin position="1816"/>
        <end position="1928"/>
    </location>
</feature>
<dbReference type="InterPro" id="IPR036875">
    <property type="entry name" value="Znf_CCHC_sf"/>
</dbReference>
<dbReference type="InterPro" id="IPR001584">
    <property type="entry name" value="Integrase_cat-core"/>
</dbReference>
<evidence type="ECO:0000256" key="2">
    <source>
        <dbReference type="SAM" id="Coils"/>
    </source>
</evidence>
<dbReference type="InterPro" id="IPR050951">
    <property type="entry name" value="Retrovirus_Pol_polyprotein"/>
</dbReference>
<dbReference type="PROSITE" id="PS50158">
    <property type="entry name" value="ZF_CCHC"/>
    <property type="match status" value="1"/>
</dbReference>
<feature type="region of interest" description="Disordered" evidence="3">
    <location>
        <begin position="191"/>
        <end position="226"/>
    </location>
</feature>
<dbReference type="EMBL" id="LSRX01000344">
    <property type="protein sequence ID" value="OLP99962.1"/>
    <property type="molecule type" value="Genomic_DNA"/>
</dbReference>
<feature type="region of interest" description="Disordered" evidence="3">
    <location>
        <begin position="699"/>
        <end position="718"/>
    </location>
</feature>
<dbReference type="PANTHER" id="PTHR37984">
    <property type="entry name" value="PROTEIN CBG26694"/>
    <property type="match status" value="1"/>
</dbReference>
<feature type="region of interest" description="Disordered" evidence="3">
    <location>
        <begin position="448"/>
        <end position="475"/>
    </location>
</feature>
<keyword evidence="1" id="KW-0862">Zinc</keyword>
<dbReference type="PANTHER" id="PTHR37984:SF5">
    <property type="entry name" value="PROTEIN NYNRIN-LIKE"/>
    <property type="match status" value="1"/>
</dbReference>
<evidence type="ECO:0000256" key="3">
    <source>
        <dbReference type="SAM" id="MobiDB-lite"/>
    </source>
</evidence>
<keyword evidence="7" id="KW-1185">Reference proteome</keyword>
<dbReference type="InterPro" id="IPR012337">
    <property type="entry name" value="RNaseH-like_sf"/>
</dbReference>
<feature type="compositionally biased region" description="Polar residues" evidence="3">
    <location>
        <begin position="951"/>
        <end position="961"/>
    </location>
</feature>
<dbReference type="SUPFAM" id="SSF53098">
    <property type="entry name" value="Ribonuclease H-like"/>
    <property type="match status" value="1"/>
</dbReference>
<feature type="compositionally biased region" description="Acidic residues" evidence="3">
    <location>
        <begin position="177"/>
        <end position="186"/>
    </location>
</feature>
<comment type="caution">
    <text evidence="6">The sequence shown here is derived from an EMBL/GenBank/DDBJ whole genome shotgun (WGS) entry which is preliminary data.</text>
</comment>
<gene>
    <name evidence="6" type="ORF">AK812_SmicGene17413</name>
</gene>
<evidence type="ECO:0000256" key="1">
    <source>
        <dbReference type="PROSITE-ProRule" id="PRU00047"/>
    </source>
</evidence>
<feature type="region of interest" description="Disordered" evidence="3">
    <location>
        <begin position="946"/>
        <end position="974"/>
    </location>
</feature>
<feature type="compositionally biased region" description="Basic and acidic residues" evidence="3">
    <location>
        <begin position="821"/>
        <end position="836"/>
    </location>
</feature>
<feature type="coiled-coil region" evidence="2">
    <location>
        <begin position="883"/>
        <end position="924"/>
    </location>
</feature>
<evidence type="ECO:0000313" key="6">
    <source>
        <dbReference type="EMBL" id="OLP99962.1"/>
    </source>
</evidence>
<protein>
    <recommendedName>
        <fullName evidence="8">Copia protein</fullName>
    </recommendedName>
</protein>
<feature type="compositionally biased region" description="Low complexity" evidence="3">
    <location>
        <begin position="842"/>
        <end position="863"/>
    </location>
</feature>
<dbReference type="SMART" id="SM00343">
    <property type="entry name" value="ZnF_C2HC"/>
    <property type="match status" value="1"/>
</dbReference>
<evidence type="ECO:0008006" key="8">
    <source>
        <dbReference type="Google" id="ProtNLM"/>
    </source>
</evidence>
<dbReference type="SUPFAM" id="SSF57756">
    <property type="entry name" value="Retrovirus zinc finger-like domains"/>
    <property type="match status" value="1"/>
</dbReference>